<evidence type="ECO:0000313" key="6">
    <source>
        <dbReference type="Proteomes" id="UP000076632"/>
    </source>
</evidence>
<dbReference type="CDD" id="cd16988">
    <property type="entry name" value="ANTH_N_YAP180"/>
    <property type="match status" value="1"/>
</dbReference>
<dbReference type="InterPro" id="IPR008942">
    <property type="entry name" value="ENTH_VHS"/>
</dbReference>
<dbReference type="GO" id="GO:0005905">
    <property type="term" value="C:clathrin-coated pit"/>
    <property type="evidence" value="ECO:0007669"/>
    <property type="project" value="TreeGrafter"/>
</dbReference>
<dbReference type="AlphaFoldDB" id="A0A165JGM1"/>
<proteinExistence type="predicted"/>
<name>A0A165JGM1_XYLHT</name>
<dbReference type="GO" id="GO:0005545">
    <property type="term" value="F:1-phosphatidylinositol binding"/>
    <property type="evidence" value="ECO:0007669"/>
    <property type="project" value="InterPro"/>
</dbReference>
<evidence type="ECO:0000256" key="1">
    <source>
        <dbReference type="ARBA" id="ARBA00004496"/>
    </source>
</evidence>
<dbReference type="InterPro" id="IPR013809">
    <property type="entry name" value="ENTH"/>
</dbReference>
<comment type="subcellular location">
    <subcellularLocation>
        <location evidence="1">Cytoplasm</location>
    </subcellularLocation>
</comment>
<dbReference type="EMBL" id="KV407454">
    <property type="protein sequence ID" value="KZF26211.1"/>
    <property type="molecule type" value="Genomic_DNA"/>
</dbReference>
<accession>A0A165JGM1</accession>
<dbReference type="GO" id="GO:0048268">
    <property type="term" value="P:clathrin coat assembly"/>
    <property type="evidence" value="ECO:0007669"/>
    <property type="project" value="InterPro"/>
</dbReference>
<feature type="compositionally biased region" description="Low complexity" evidence="3">
    <location>
        <begin position="468"/>
        <end position="489"/>
    </location>
</feature>
<dbReference type="Proteomes" id="UP000076632">
    <property type="component" value="Unassembled WGS sequence"/>
</dbReference>
<organism evidence="5 6">
    <name type="scientific">Xylona heveae (strain CBS 132557 / TC161)</name>
    <dbReference type="NCBI Taxonomy" id="1328760"/>
    <lineage>
        <taxon>Eukaryota</taxon>
        <taxon>Fungi</taxon>
        <taxon>Dikarya</taxon>
        <taxon>Ascomycota</taxon>
        <taxon>Pezizomycotina</taxon>
        <taxon>Xylonomycetes</taxon>
        <taxon>Xylonales</taxon>
        <taxon>Xylonaceae</taxon>
        <taxon>Xylona</taxon>
    </lineage>
</organism>
<dbReference type="FunCoup" id="A0A165JGM1">
    <property type="interactions" value="412"/>
</dbReference>
<feature type="compositionally biased region" description="Low complexity" evidence="3">
    <location>
        <begin position="536"/>
        <end position="553"/>
    </location>
</feature>
<feature type="region of interest" description="Disordered" evidence="3">
    <location>
        <begin position="276"/>
        <end position="327"/>
    </location>
</feature>
<dbReference type="GeneID" id="28896632"/>
<keyword evidence="2" id="KW-0963">Cytoplasm</keyword>
<sequence>MSSSFEKSVKGGTKIKLAAPKSKYVEHILIATHAGESGVAEIFRALQNRLRDSTWTIVFKGLIIVHLMIREGEPDVTLQYLAHSPRKLAISNFTDVQVQGRSIRCYVQYLLERSKGFRETKIDYVRSGEGRLKRLTIEKGLLRETEQVQLQIGALVKCVDMLTEEPENEITLTAFRLLTMDLLALFHVMNEATISVLEHFFELSKFDAERALGIYRTFTKQTEEVVTFLGVARHFETATRLEVPKIKHAPTGLTNSLEEYLNDTDFDLNRRQYLAQQDARKRGGASKPFGDSKPAPSKFTIGEGFPSPSAAQSVPSKPAAKGPAPDLIDFFDSIEQNQQPMFAPTPQQQQMPQFQQVPQIMQQPQPSGFISPQQQQQQQQQPFTAPQQTGFPTGQSAMQQAPFGTASAGSYGQAPQIQTQYASQQPPPLQTTNLGSGGFNNYQSPITQPFSPQQSSLASIPQNGVPNFQPQSQQAAQPFSPQSPIQQQSTNPFRQSMAQDMTGASASSYSTFSPSTTTTTSLQRQPTNPFAKRISPQGTPAAAPQLQPAPTGTNPFARDQFAGPSSPAIPQQPVSTNQTGSTNPFRQSMFHNAQTGQGWQAGQGTMGGFEQLPTVPVFPRPGQPSQQSPNIPQQGWM</sequence>
<dbReference type="Gene3D" id="1.20.58.150">
    <property type="entry name" value="ANTH domain"/>
    <property type="match status" value="1"/>
</dbReference>
<feature type="compositionally biased region" description="Polar residues" evidence="3">
    <location>
        <begin position="490"/>
        <end position="499"/>
    </location>
</feature>
<dbReference type="GO" id="GO:0000149">
    <property type="term" value="F:SNARE binding"/>
    <property type="evidence" value="ECO:0007669"/>
    <property type="project" value="TreeGrafter"/>
</dbReference>
<dbReference type="GO" id="GO:0006900">
    <property type="term" value="P:vesicle budding from membrane"/>
    <property type="evidence" value="ECO:0007669"/>
    <property type="project" value="TreeGrafter"/>
</dbReference>
<feature type="compositionally biased region" description="Polar residues" evidence="3">
    <location>
        <begin position="407"/>
        <end position="466"/>
    </location>
</feature>
<dbReference type="Pfam" id="PF07651">
    <property type="entry name" value="ANTH"/>
    <property type="match status" value="1"/>
</dbReference>
<dbReference type="FunFam" id="1.25.40.90:FF:000025">
    <property type="entry name" value="ENTH domain protein"/>
    <property type="match status" value="1"/>
</dbReference>
<feature type="compositionally biased region" description="Low complexity" evidence="3">
    <location>
        <begin position="623"/>
        <end position="637"/>
    </location>
</feature>
<feature type="compositionally biased region" description="Polar residues" evidence="3">
    <location>
        <begin position="568"/>
        <end position="592"/>
    </location>
</feature>
<dbReference type="GO" id="GO:0005546">
    <property type="term" value="F:phosphatidylinositol-4,5-bisphosphate binding"/>
    <property type="evidence" value="ECO:0007669"/>
    <property type="project" value="TreeGrafter"/>
</dbReference>
<protein>
    <submittedName>
        <fullName evidence="5">ANTH-domain-containing protein</fullName>
    </submittedName>
</protein>
<dbReference type="InterPro" id="IPR045192">
    <property type="entry name" value="AP180-like"/>
</dbReference>
<dbReference type="OMA" id="AWTIVFK"/>
<dbReference type="GO" id="GO:0072583">
    <property type="term" value="P:clathrin-dependent endocytosis"/>
    <property type="evidence" value="ECO:0007669"/>
    <property type="project" value="InterPro"/>
</dbReference>
<evidence type="ECO:0000256" key="2">
    <source>
        <dbReference type="ARBA" id="ARBA00022490"/>
    </source>
</evidence>
<feature type="compositionally biased region" description="Low complexity" evidence="3">
    <location>
        <begin position="502"/>
        <end position="521"/>
    </location>
</feature>
<dbReference type="Gene3D" id="1.25.40.90">
    <property type="match status" value="1"/>
</dbReference>
<dbReference type="InterPro" id="IPR014712">
    <property type="entry name" value="ANTH_dom_sf"/>
</dbReference>
<dbReference type="SMART" id="SM00273">
    <property type="entry name" value="ENTH"/>
    <property type="match status" value="1"/>
</dbReference>
<dbReference type="SUPFAM" id="SSF48464">
    <property type="entry name" value="ENTH/VHS domain"/>
    <property type="match status" value="1"/>
</dbReference>
<dbReference type="STRING" id="1328760.A0A165JGM1"/>
<dbReference type="PANTHER" id="PTHR22951">
    <property type="entry name" value="CLATHRIN ASSEMBLY PROTEIN"/>
    <property type="match status" value="1"/>
</dbReference>
<feature type="compositionally biased region" description="Low complexity" evidence="3">
    <location>
        <begin position="343"/>
        <end position="393"/>
    </location>
</feature>
<dbReference type="InParanoid" id="A0A165JGM1"/>
<evidence type="ECO:0000259" key="4">
    <source>
        <dbReference type="PROSITE" id="PS50942"/>
    </source>
</evidence>
<reference evidence="5 6" key="1">
    <citation type="journal article" date="2016" name="Fungal Biol.">
        <title>The genome of Xylona heveae provides a window into fungal endophytism.</title>
        <authorList>
            <person name="Gazis R."/>
            <person name="Kuo A."/>
            <person name="Riley R."/>
            <person name="LaButti K."/>
            <person name="Lipzen A."/>
            <person name="Lin J."/>
            <person name="Amirebrahimi M."/>
            <person name="Hesse C.N."/>
            <person name="Spatafora J.W."/>
            <person name="Henrissat B."/>
            <person name="Hainaut M."/>
            <person name="Grigoriev I.V."/>
            <person name="Hibbett D.S."/>
        </authorList>
    </citation>
    <scope>NUCLEOTIDE SEQUENCE [LARGE SCALE GENOMIC DNA]</scope>
    <source>
        <strain evidence="5 6">TC161</strain>
    </source>
</reference>
<evidence type="ECO:0000256" key="3">
    <source>
        <dbReference type="SAM" id="MobiDB-lite"/>
    </source>
</evidence>
<dbReference type="GO" id="GO:0030136">
    <property type="term" value="C:clathrin-coated vesicle"/>
    <property type="evidence" value="ECO:0007669"/>
    <property type="project" value="InterPro"/>
</dbReference>
<dbReference type="RefSeq" id="XP_018191766.1">
    <property type="nucleotide sequence ID" value="XM_018331495.1"/>
</dbReference>
<evidence type="ECO:0000313" key="5">
    <source>
        <dbReference type="EMBL" id="KZF26211.1"/>
    </source>
</evidence>
<dbReference type="PROSITE" id="PS50942">
    <property type="entry name" value="ENTH"/>
    <property type="match status" value="1"/>
</dbReference>
<dbReference type="GO" id="GO:0032050">
    <property type="term" value="F:clathrin heavy chain binding"/>
    <property type="evidence" value="ECO:0007669"/>
    <property type="project" value="TreeGrafter"/>
</dbReference>
<dbReference type="OrthoDB" id="44015at2759"/>
<dbReference type="SUPFAM" id="SSF89009">
    <property type="entry name" value="GAT-like domain"/>
    <property type="match status" value="1"/>
</dbReference>
<dbReference type="FunFam" id="1.20.58.150:FF:000004">
    <property type="entry name" value="ENTH domain protein"/>
    <property type="match status" value="1"/>
</dbReference>
<keyword evidence="6" id="KW-1185">Reference proteome</keyword>
<dbReference type="PANTHER" id="PTHR22951:SF5">
    <property type="entry name" value="PHOSPHATIDYLINOSITOL-BINDING CLATHRIN ASSEMBLY PROTEIN LAP"/>
    <property type="match status" value="1"/>
</dbReference>
<dbReference type="InterPro" id="IPR011417">
    <property type="entry name" value="ANTH_dom"/>
</dbReference>
<gene>
    <name evidence="5" type="ORF">L228DRAFT_242646</name>
</gene>
<feature type="region of interest" description="Disordered" evidence="3">
    <location>
        <begin position="343"/>
        <end position="637"/>
    </location>
</feature>
<feature type="domain" description="ENTH" evidence="4">
    <location>
        <begin position="1"/>
        <end position="124"/>
    </location>
</feature>